<evidence type="ECO:0000313" key="3">
    <source>
        <dbReference type="EMBL" id="KAF0022189.1"/>
    </source>
</evidence>
<dbReference type="EMBL" id="VEVO01000050">
    <property type="protein sequence ID" value="KAF0022189.1"/>
    <property type="molecule type" value="Genomic_DNA"/>
</dbReference>
<reference evidence="3 4" key="1">
    <citation type="submission" date="2019-06" db="EMBL/GenBank/DDBJ databases">
        <title>Draft genomes of female and male turbot (Scophthalmus maximus).</title>
        <authorList>
            <person name="Xu H."/>
            <person name="Xu X.-W."/>
            <person name="Shao C."/>
            <person name="Chen S."/>
        </authorList>
    </citation>
    <scope>NUCLEOTIDE SEQUENCE [LARGE SCALE GENOMIC DNA]</scope>
    <source>
        <strain evidence="3">Ysfricsl-2016a</strain>
        <tissue evidence="3">Blood</tissue>
    </source>
</reference>
<feature type="region of interest" description="Disordered" evidence="1">
    <location>
        <begin position="15"/>
        <end position="41"/>
    </location>
</feature>
<evidence type="ECO:0000313" key="4">
    <source>
        <dbReference type="Proteomes" id="UP000438429"/>
    </source>
</evidence>
<keyword evidence="2" id="KW-1133">Transmembrane helix</keyword>
<name>A0A6A4RPG3_SCOMX</name>
<feature type="transmembrane region" description="Helical" evidence="2">
    <location>
        <begin position="788"/>
        <end position="809"/>
    </location>
</feature>
<feature type="transmembrane region" description="Helical" evidence="2">
    <location>
        <begin position="54"/>
        <end position="79"/>
    </location>
</feature>
<keyword evidence="2" id="KW-0812">Transmembrane</keyword>
<dbReference type="AlphaFoldDB" id="A0A6A4RPG3"/>
<keyword evidence="2" id="KW-0472">Membrane</keyword>
<evidence type="ECO:0000256" key="2">
    <source>
        <dbReference type="SAM" id="Phobius"/>
    </source>
</evidence>
<accession>A0A6A4RPG3</accession>
<feature type="compositionally biased region" description="Low complexity" evidence="1">
    <location>
        <begin position="297"/>
        <end position="312"/>
    </location>
</feature>
<comment type="caution">
    <text evidence="3">The sequence shown here is derived from an EMBL/GenBank/DDBJ whole genome shotgun (WGS) entry which is preliminary data.</text>
</comment>
<organism evidence="3 4">
    <name type="scientific">Scophthalmus maximus</name>
    <name type="common">Turbot</name>
    <name type="synonym">Psetta maxima</name>
    <dbReference type="NCBI Taxonomy" id="52904"/>
    <lineage>
        <taxon>Eukaryota</taxon>
        <taxon>Metazoa</taxon>
        <taxon>Chordata</taxon>
        <taxon>Craniata</taxon>
        <taxon>Vertebrata</taxon>
        <taxon>Euteleostomi</taxon>
        <taxon>Actinopterygii</taxon>
        <taxon>Neopterygii</taxon>
        <taxon>Teleostei</taxon>
        <taxon>Neoteleostei</taxon>
        <taxon>Acanthomorphata</taxon>
        <taxon>Carangaria</taxon>
        <taxon>Pleuronectiformes</taxon>
        <taxon>Pleuronectoidei</taxon>
        <taxon>Scophthalmidae</taxon>
        <taxon>Scophthalmus</taxon>
    </lineage>
</organism>
<protein>
    <submittedName>
        <fullName evidence="3">Uncharacterized protein</fullName>
    </submittedName>
</protein>
<sequence length="844" mass="96018">MDRPIRLTRIPGEDIWTQSDLDSSNNSDEEGPIEGDEKQLLPTRKRPRKGKWISCFWITLKVLAVVVGLGVALTILYHYGAEPWALTHVKVQHRNTKNFVQTCWVTEPRIIIIAWNDNQTLTNQTDHWNQVRGQNRTGWKTKLNATQEWHEQMNEASLNGTAWVVEDLQVDNTSGIIVKTQLLIEREQKSEKCNWVDPDDNDPGWYCTWGCKPLPGRRGEGYWVKEIVYEAPPHNASCRALFPRWEFWGYYDLSCGAVKNPRSKIGKTSRGTTSKSTTTSHTRVTQTPGERGNQSYGPTSTPGTTPAPGTAALALTPTPGFTLQLEEPAYIPQNDSRIIRNRAAASRCVHQKLKHLRPCFWNVQQQCRTQNYLVLARVGQPRFNIQKGTMGGGRLAIHEAWLNDTLPWIWLPPLKHFIGAFSTGYARTGQGLKGPHVNDMYVQKLPKPEELMVAPPGDFDKIDKCVAQAIFTDLNDTNWVNDGVTPRCPVWQTSLAWGTMKYDCKRLNDAQTVKAILQGWERHSNLAVTMGFAKKRRYERATWWGLQAQEVQNWVVPCLSQSSNYWVKYQYLATVYSKEREIWASTWYQPEPYMSPRPWKMMCDETNTTCTISLARENCGKIDIWKGRCEEYYGNEYETYSQTVVWKKMKDVWLRAFPPRVGCAKAILGHGMATRKDVNGRIIPYVANPIMYIAEGHAFRKSLCEGKEYVGYQWMGPNRIYNNGTCQTPDEHWVTCGQGRHKHNCTWYETAVATLEEAALTTIEGVVEVLGEGVSVIGSWVAAFLYKLWPYILMLTGLALAAVAGYVLVKGGVRAALGSLTNRKPAKGEEEKLLLRKREETSRI</sequence>
<dbReference type="Proteomes" id="UP000438429">
    <property type="component" value="Unassembled WGS sequence"/>
</dbReference>
<feature type="region of interest" description="Disordered" evidence="1">
    <location>
        <begin position="262"/>
        <end position="312"/>
    </location>
</feature>
<evidence type="ECO:0000256" key="1">
    <source>
        <dbReference type="SAM" id="MobiDB-lite"/>
    </source>
</evidence>
<proteinExistence type="predicted"/>
<gene>
    <name evidence="3" type="ORF">F2P81_025560</name>
</gene>
<feature type="compositionally biased region" description="Low complexity" evidence="1">
    <location>
        <begin position="268"/>
        <end position="287"/>
    </location>
</feature>